<proteinExistence type="inferred from homology"/>
<dbReference type="RefSeq" id="WP_153660880.1">
    <property type="nucleotide sequence ID" value="NZ_JAAIKR010000001.1"/>
</dbReference>
<comment type="similarity">
    <text evidence="1">Belongs to the membrane fusion protein (MFP) (TC 8.A.1) family.</text>
</comment>
<evidence type="ECO:0000259" key="3">
    <source>
        <dbReference type="Pfam" id="PF25973"/>
    </source>
</evidence>
<dbReference type="PANTHER" id="PTHR30469:SF11">
    <property type="entry name" value="BLL4320 PROTEIN"/>
    <property type="match status" value="1"/>
</dbReference>
<dbReference type="Proteomes" id="UP000811844">
    <property type="component" value="Unassembled WGS sequence"/>
</dbReference>
<dbReference type="PANTHER" id="PTHR30469">
    <property type="entry name" value="MULTIDRUG RESISTANCE PROTEIN MDTA"/>
    <property type="match status" value="1"/>
</dbReference>
<reference evidence="4 5" key="1">
    <citation type="submission" date="2020-02" db="EMBL/GenBank/DDBJ databases">
        <title>Shewanella WXL01 sp. nov., a marine bacterium isolated from green algae in Luhuitou Fringing Reef (Northern South China Sea).</title>
        <authorList>
            <person name="Wang X."/>
        </authorList>
    </citation>
    <scope>NUCLEOTIDE SEQUENCE [LARGE SCALE GENOMIC DNA]</scope>
    <source>
        <strain evidence="4 5">MCCC 1A01895</strain>
    </source>
</reference>
<dbReference type="InterPro" id="IPR006143">
    <property type="entry name" value="RND_pump_MFP"/>
</dbReference>
<gene>
    <name evidence="4" type="ORF">G3R48_01790</name>
</gene>
<feature type="domain" description="CzcB-like barrel-sandwich hybrid" evidence="3">
    <location>
        <begin position="79"/>
        <end position="212"/>
    </location>
</feature>
<dbReference type="Gene3D" id="2.40.420.20">
    <property type="match status" value="1"/>
</dbReference>
<keyword evidence="5" id="KW-1185">Reference proteome</keyword>
<feature type="coiled-coil region" evidence="2">
    <location>
        <begin position="151"/>
        <end position="178"/>
    </location>
</feature>
<dbReference type="Pfam" id="PF25973">
    <property type="entry name" value="BSH_CzcB"/>
    <property type="match status" value="1"/>
</dbReference>
<dbReference type="InterPro" id="IPR058647">
    <property type="entry name" value="BSH_CzcB-like"/>
</dbReference>
<dbReference type="Gene3D" id="2.40.50.100">
    <property type="match status" value="1"/>
</dbReference>
<sequence>MLYFSNPNRILTPSFKHLILIFFTCIGISGCDNDPAASPVLPRLQTVNTLTLTPASEYQQQQTYTGVIRAANTTALGFELAGKLNSIAVDSGDNVKQGQILAQLDTSLLLAEQKQLQASLLQTQADIDLAKSNLKRVTQLSSERYVSAQQLDENQQQVQSLLANKQRLEASLEATQLKINKSTLTAPFAGVISKRQQNKGAVINVATPIFTLVGQSTQLAYIGVPIHVAQQLAPAKPVDIVVGSNQLTGIIAGISAEVDSVTRTVQVRVALDSKANVINGEMAYFSHQQTIAQNGFWVPISTLTDGIRGLWNVLLVSTDNTGKQFIERRDVEIIYTNNAQAYITGAIAAQDTLVVAGLHKLVVGQQVLTQTPKRLEAL</sequence>
<protein>
    <submittedName>
        <fullName evidence="4">Efflux RND transporter periplasmic adaptor subunit</fullName>
    </submittedName>
</protein>
<dbReference type="Gene3D" id="2.40.30.170">
    <property type="match status" value="1"/>
</dbReference>
<evidence type="ECO:0000313" key="5">
    <source>
        <dbReference type="Proteomes" id="UP000811844"/>
    </source>
</evidence>
<dbReference type="Gene3D" id="1.10.287.470">
    <property type="entry name" value="Helix hairpin bin"/>
    <property type="match status" value="1"/>
</dbReference>
<evidence type="ECO:0000313" key="4">
    <source>
        <dbReference type="EMBL" id="MBR9726722.1"/>
    </source>
</evidence>
<dbReference type="SUPFAM" id="SSF111369">
    <property type="entry name" value="HlyD-like secretion proteins"/>
    <property type="match status" value="1"/>
</dbReference>
<dbReference type="EMBL" id="JAAIKR010000001">
    <property type="protein sequence ID" value="MBR9726722.1"/>
    <property type="molecule type" value="Genomic_DNA"/>
</dbReference>
<comment type="caution">
    <text evidence="4">The sequence shown here is derived from an EMBL/GenBank/DDBJ whole genome shotgun (WGS) entry which is preliminary data.</text>
</comment>
<accession>A0ABS5HY74</accession>
<evidence type="ECO:0000256" key="1">
    <source>
        <dbReference type="ARBA" id="ARBA00009477"/>
    </source>
</evidence>
<evidence type="ECO:0000256" key="2">
    <source>
        <dbReference type="SAM" id="Coils"/>
    </source>
</evidence>
<organism evidence="4 5">
    <name type="scientific">Shewanella intestini</name>
    <dbReference type="NCBI Taxonomy" id="2017544"/>
    <lineage>
        <taxon>Bacteria</taxon>
        <taxon>Pseudomonadati</taxon>
        <taxon>Pseudomonadota</taxon>
        <taxon>Gammaproteobacteria</taxon>
        <taxon>Alteromonadales</taxon>
        <taxon>Shewanellaceae</taxon>
        <taxon>Shewanella</taxon>
    </lineage>
</organism>
<dbReference type="NCBIfam" id="TIGR01730">
    <property type="entry name" value="RND_mfp"/>
    <property type="match status" value="1"/>
</dbReference>
<name>A0ABS5HY74_9GAMM</name>
<keyword evidence="2" id="KW-0175">Coiled coil</keyword>